<organism evidence="3 4">
    <name type="scientific">Sistotremastrum niveocremeum HHB9708</name>
    <dbReference type="NCBI Taxonomy" id="1314777"/>
    <lineage>
        <taxon>Eukaryota</taxon>
        <taxon>Fungi</taxon>
        <taxon>Dikarya</taxon>
        <taxon>Basidiomycota</taxon>
        <taxon>Agaricomycotina</taxon>
        <taxon>Agaricomycetes</taxon>
        <taxon>Sistotremastrales</taxon>
        <taxon>Sistotremastraceae</taxon>
        <taxon>Sertulicium</taxon>
        <taxon>Sertulicium niveocremeum</taxon>
    </lineage>
</organism>
<dbReference type="Proteomes" id="UP000076722">
    <property type="component" value="Unassembled WGS sequence"/>
</dbReference>
<dbReference type="Pfam" id="PF09791">
    <property type="entry name" value="Oxidored-like"/>
    <property type="match status" value="1"/>
</dbReference>
<protein>
    <recommendedName>
        <fullName evidence="2">Oxidoreductase-like domain-containing protein</fullName>
    </recommendedName>
</protein>
<proteinExistence type="predicted"/>
<dbReference type="AlphaFoldDB" id="A0A164YW43"/>
<dbReference type="OrthoDB" id="10064411at2759"/>
<evidence type="ECO:0000313" key="4">
    <source>
        <dbReference type="Proteomes" id="UP000076722"/>
    </source>
</evidence>
<dbReference type="STRING" id="1314777.A0A164YW43"/>
<keyword evidence="4" id="KW-1185">Reference proteome</keyword>
<dbReference type="PANTHER" id="PTHR21193">
    <property type="entry name" value="OXIDOREDUCTASE-LIKE DOMAIN-CONTAINING PROTEIN 1"/>
    <property type="match status" value="1"/>
</dbReference>
<evidence type="ECO:0000313" key="3">
    <source>
        <dbReference type="EMBL" id="KZS97293.1"/>
    </source>
</evidence>
<dbReference type="GO" id="GO:0005739">
    <property type="term" value="C:mitochondrion"/>
    <property type="evidence" value="ECO:0007669"/>
    <property type="project" value="TreeGrafter"/>
</dbReference>
<evidence type="ECO:0000259" key="2">
    <source>
        <dbReference type="Pfam" id="PF09791"/>
    </source>
</evidence>
<evidence type="ECO:0000256" key="1">
    <source>
        <dbReference type="SAM" id="MobiDB-lite"/>
    </source>
</evidence>
<name>A0A164YW43_9AGAM</name>
<feature type="region of interest" description="Disordered" evidence="1">
    <location>
        <begin position="1"/>
        <end position="21"/>
    </location>
</feature>
<dbReference type="EMBL" id="KV419397">
    <property type="protein sequence ID" value="KZS97293.1"/>
    <property type="molecule type" value="Genomic_DNA"/>
</dbReference>
<dbReference type="InterPro" id="IPR039251">
    <property type="entry name" value="OXLD1"/>
</dbReference>
<reference evidence="3 4" key="1">
    <citation type="journal article" date="2016" name="Mol. Biol. Evol.">
        <title>Comparative Genomics of Early-Diverging Mushroom-Forming Fungi Provides Insights into the Origins of Lignocellulose Decay Capabilities.</title>
        <authorList>
            <person name="Nagy L.G."/>
            <person name="Riley R."/>
            <person name="Tritt A."/>
            <person name="Adam C."/>
            <person name="Daum C."/>
            <person name="Floudas D."/>
            <person name="Sun H."/>
            <person name="Yadav J.S."/>
            <person name="Pangilinan J."/>
            <person name="Larsson K.H."/>
            <person name="Matsuura K."/>
            <person name="Barry K."/>
            <person name="Labutti K."/>
            <person name="Kuo R."/>
            <person name="Ohm R.A."/>
            <person name="Bhattacharya S.S."/>
            <person name="Shirouzu T."/>
            <person name="Yoshinaga Y."/>
            <person name="Martin F.M."/>
            <person name="Grigoriev I.V."/>
            <person name="Hibbett D.S."/>
        </authorList>
    </citation>
    <scope>NUCLEOTIDE SEQUENCE [LARGE SCALE GENOMIC DNA]</scope>
    <source>
        <strain evidence="3 4">HHB9708</strain>
    </source>
</reference>
<dbReference type="InterPro" id="IPR019180">
    <property type="entry name" value="Oxidoreductase-like_N"/>
</dbReference>
<feature type="region of interest" description="Disordered" evidence="1">
    <location>
        <begin position="155"/>
        <end position="186"/>
    </location>
</feature>
<feature type="domain" description="Oxidoreductase-like" evidence="2">
    <location>
        <begin position="101"/>
        <end position="143"/>
    </location>
</feature>
<dbReference type="PANTHER" id="PTHR21193:SF3">
    <property type="entry name" value="OXIDOREDUCTASE-LIKE DOMAIN-CONTAINING PROTEIN 1"/>
    <property type="match status" value="1"/>
</dbReference>
<sequence length="207" mass="22664">MTSQPNLHLISNPVPIRSNSNSVADLARRRALNLSERHTRLSEFIRSRPAFAQSLESPSAQSGTADGIDPIKPQTVLSASTSATTPKLVTSSKGVDSGTLFRGMIIPDKPRPPQSDECCMSGCTLCVYDLYADSLEQYHDTIAGIRESLREQGVREEEWPAVLRSPTADDSGGGKEKTLEEREEDLVDVSMDAFRAMEKALKAKHHP</sequence>
<accession>A0A164YW43</accession>
<gene>
    <name evidence="3" type="ORF">SISNIDRAFT_482217</name>
</gene>